<dbReference type="OMA" id="CVPFAFR"/>
<name>A0A1D6KGU4_MAIZE</name>
<dbReference type="EMBL" id="CM007647">
    <property type="protein sequence ID" value="ONM02296.1"/>
    <property type="molecule type" value="Genomic_DNA"/>
</dbReference>
<evidence type="ECO:0000313" key="2">
    <source>
        <dbReference type="EMBL" id="ONM02296.1"/>
    </source>
</evidence>
<sequence>MSTLAAAASSSSSSSSSATSSPRCVPFAFRRGAARRRLPAPGAGGCGRPLCRPAEALGGGIQSAFFASLDRCSCVEIRTKSFKEPEPDAVPLVPPPPPHDDSSSAAAAGSGWRRSGSAAGKPRRGLGCCTPTTDT</sequence>
<evidence type="ECO:0000256" key="1">
    <source>
        <dbReference type="SAM" id="MobiDB-lite"/>
    </source>
</evidence>
<dbReference type="InParanoid" id="A0A1D6KGU4"/>
<feature type="region of interest" description="Disordered" evidence="1">
    <location>
        <begin position="1"/>
        <end position="23"/>
    </location>
</feature>
<dbReference type="AlphaFoldDB" id="A0A1D6KGU4"/>
<feature type="region of interest" description="Disordered" evidence="1">
    <location>
        <begin position="84"/>
        <end position="135"/>
    </location>
</feature>
<protein>
    <submittedName>
        <fullName evidence="2">Uncharacterized protein</fullName>
    </submittedName>
</protein>
<dbReference type="PANTHER" id="PTHR34061">
    <property type="entry name" value="PROTEIN, PUTATIVE-RELATED"/>
    <property type="match status" value="1"/>
</dbReference>
<accession>A0A1D6KGU4</accession>
<dbReference type="PaxDb" id="4577-GRMZM2G358924_P01"/>
<dbReference type="eggNOG" id="ENOG502R5RY">
    <property type="taxonomic scope" value="Eukaryota"/>
</dbReference>
<organism evidence="2">
    <name type="scientific">Zea mays</name>
    <name type="common">Maize</name>
    <dbReference type="NCBI Taxonomy" id="4577"/>
    <lineage>
        <taxon>Eukaryota</taxon>
        <taxon>Viridiplantae</taxon>
        <taxon>Streptophyta</taxon>
        <taxon>Embryophyta</taxon>
        <taxon>Tracheophyta</taxon>
        <taxon>Spermatophyta</taxon>
        <taxon>Magnoliopsida</taxon>
        <taxon>Liliopsida</taxon>
        <taxon>Poales</taxon>
        <taxon>Poaceae</taxon>
        <taxon>PACMAD clade</taxon>
        <taxon>Panicoideae</taxon>
        <taxon>Andropogonodae</taxon>
        <taxon>Andropogoneae</taxon>
        <taxon>Tripsacinae</taxon>
        <taxon>Zea</taxon>
    </lineage>
</organism>
<reference evidence="2" key="1">
    <citation type="submission" date="2015-12" db="EMBL/GenBank/DDBJ databases">
        <title>Update maize B73 reference genome by single molecule sequencing technologies.</title>
        <authorList>
            <consortium name="Maize Genome Sequencing Project"/>
            <person name="Ware D."/>
        </authorList>
    </citation>
    <scope>NUCLEOTIDE SEQUENCE [LARGE SCALE GENOMIC DNA]</scope>
    <source>
        <tissue evidence="2">Seedling</tissue>
    </source>
</reference>
<gene>
    <name evidence="2" type="ORF">ZEAMMB73_Zm00001d031192</name>
</gene>
<proteinExistence type="predicted"/>
<feature type="compositionally biased region" description="Low complexity" evidence="1">
    <location>
        <begin position="103"/>
        <end position="120"/>
    </location>
</feature>
<dbReference type="PANTHER" id="PTHR34061:SF15">
    <property type="entry name" value="EXPRESSED PROTEIN"/>
    <property type="match status" value="1"/>
</dbReference>